<reference evidence="2 3" key="1">
    <citation type="submission" date="2018-06" db="EMBL/GenBank/DDBJ databases">
        <title>Paenibacillus montanisoli sp. nov., isolated from mountain area soil.</title>
        <authorList>
            <person name="Wu M."/>
        </authorList>
    </citation>
    <scope>NUCLEOTIDE SEQUENCE [LARGE SCALE GENOMIC DNA]</scope>
    <source>
        <strain evidence="2 3">RA17</strain>
    </source>
</reference>
<keyword evidence="1" id="KW-1133">Transmembrane helix</keyword>
<dbReference type="EMBL" id="QLUW01000002">
    <property type="protein sequence ID" value="RAP76717.1"/>
    <property type="molecule type" value="Genomic_DNA"/>
</dbReference>
<sequence>MEEQKPKRPIFTPIVLILLTFSLIGNVFLYARSLQHGKDQRIERGMTILQSGKETKLHFEQVTSGLDDLLNHEDMPTRLAAKSLLIAAYNKSSAVTAFIKEAETSNGTPFASSNRNAATFLEQAEKSLQALGNHTGPLTDEERSYLKTLLAVNQACATAMASFKHDTISDTTAMTIQVDKAWVQSAQKLAEQMNKPANVIFTDK</sequence>
<feature type="transmembrane region" description="Helical" evidence="1">
    <location>
        <begin position="12"/>
        <end position="31"/>
    </location>
</feature>
<protein>
    <submittedName>
        <fullName evidence="2">Uncharacterized protein</fullName>
    </submittedName>
</protein>
<evidence type="ECO:0000256" key="1">
    <source>
        <dbReference type="SAM" id="Phobius"/>
    </source>
</evidence>
<proteinExistence type="predicted"/>
<organism evidence="2 3">
    <name type="scientific">Paenibacillus montanisoli</name>
    <dbReference type="NCBI Taxonomy" id="2081970"/>
    <lineage>
        <taxon>Bacteria</taxon>
        <taxon>Bacillati</taxon>
        <taxon>Bacillota</taxon>
        <taxon>Bacilli</taxon>
        <taxon>Bacillales</taxon>
        <taxon>Paenibacillaceae</taxon>
        <taxon>Paenibacillus</taxon>
    </lineage>
</organism>
<comment type="caution">
    <text evidence="2">The sequence shown here is derived from an EMBL/GenBank/DDBJ whole genome shotgun (WGS) entry which is preliminary data.</text>
</comment>
<dbReference type="AlphaFoldDB" id="A0A328U1Q8"/>
<dbReference type="Proteomes" id="UP000249260">
    <property type="component" value="Unassembled WGS sequence"/>
</dbReference>
<dbReference type="OrthoDB" id="2612455at2"/>
<keyword evidence="3" id="KW-1185">Reference proteome</keyword>
<name>A0A328U1Q8_9BACL</name>
<evidence type="ECO:0000313" key="2">
    <source>
        <dbReference type="EMBL" id="RAP76717.1"/>
    </source>
</evidence>
<gene>
    <name evidence="2" type="ORF">DL346_15335</name>
</gene>
<keyword evidence="1" id="KW-0812">Transmembrane</keyword>
<accession>A0A328U1Q8</accession>
<keyword evidence="1" id="KW-0472">Membrane</keyword>
<evidence type="ECO:0000313" key="3">
    <source>
        <dbReference type="Proteomes" id="UP000249260"/>
    </source>
</evidence>
<dbReference type="RefSeq" id="WP_112882931.1">
    <property type="nucleotide sequence ID" value="NZ_QLUW01000002.1"/>
</dbReference>